<evidence type="ECO:0000313" key="2">
    <source>
        <dbReference type="EMBL" id="CAE6513887.1"/>
    </source>
</evidence>
<dbReference type="InterPro" id="IPR016181">
    <property type="entry name" value="Acyl_CoA_acyltransferase"/>
</dbReference>
<dbReference type="Proteomes" id="UP000601736">
    <property type="component" value="Unassembled WGS sequence"/>
</dbReference>
<reference evidence="2" key="1">
    <citation type="submission" date="2021-02" db="EMBL/GenBank/DDBJ databases">
        <authorList>
            <person name="Han P."/>
        </authorList>
    </citation>
    <scope>NUCLEOTIDE SEQUENCE</scope>
    <source>
        <strain evidence="2">Nitrosomonas nitrosa 18-3D</strain>
    </source>
</reference>
<proteinExistence type="predicted"/>
<dbReference type="RefSeq" id="WP_204800255.1">
    <property type="nucleotide sequence ID" value="NZ_CAJNAP010000045.1"/>
</dbReference>
<accession>A0A8H8Z130</accession>
<keyword evidence="2" id="KW-0808">Transferase</keyword>
<sequence length="207" mass="23845">MPSLPIEPMIHRAECTENSVLATTLAAAFDNDPVARYCIRADSRRDWAMHAGFKRALDIYCFYGMTFTAMNGAGVALWARHDQWQLTFWQECMLIPLYVRICGIRRFMRLSRGFETMKWAHPVVPHYYLYMIGVHPDCQSQGLGAALLRVMLERCDREKMPAYLEATHPRNISFYRRHGFQVIRTLTFGPGGPPIAAMWREPQLTAA</sequence>
<dbReference type="AlphaFoldDB" id="A0A8H8Z130"/>
<protein>
    <submittedName>
        <fullName evidence="2">Acetyltransferase (GNAT) domain-containing protein</fullName>
    </submittedName>
</protein>
<evidence type="ECO:0000259" key="1">
    <source>
        <dbReference type="PROSITE" id="PS51186"/>
    </source>
</evidence>
<dbReference type="PANTHER" id="PTHR42791:SF1">
    <property type="entry name" value="N-ACETYLTRANSFERASE DOMAIN-CONTAINING PROTEIN"/>
    <property type="match status" value="1"/>
</dbReference>
<dbReference type="CDD" id="cd04301">
    <property type="entry name" value="NAT_SF"/>
    <property type="match status" value="1"/>
</dbReference>
<gene>
    <name evidence="2" type="ORF">NMYAN_50002</name>
</gene>
<organism evidence="2 3">
    <name type="scientific">Nitrosomonas nitrosa</name>
    <dbReference type="NCBI Taxonomy" id="52442"/>
    <lineage>
        <taxon>Bacteria</taxon>
        <taxon>Pseudomonadati</taxon>
        <taxon>Pseudomonadota</taxon>
        <taxon>Betaproteobacteria</taxon>
        <taxon>Nitrosomonadales</taxon>
        <taxon>Nitrosomonadaceae</taxon>
        <taxon>Nitrosomonas</taxon>
    </lineage>
</organism>
<dbReference type="GO" id="GO:0016747">
    <property type="term" value="F:acyltransferase activity, transferring groups other than amino-acyl groups"/>
    <property type="evidence" value="ECO:0007669"/>
    <property type="project" value="InterPro"/>
</dbReference>
<dbReference type="Gene3D" id="3.40.630.30">
    <property type="match status" value="1"/>
</dbReference>
<dbReference type="EMBL" id="CAJNAP010000045">
    <property type="protein sequence ID" value="CAE6513887.1"/>
    <property type="molecule type" value="Genomic_DNA"/>
</dbReference>
<dbReference type="PROSITE" id="PS51186">
    <property type="entry name" value="GNAT"/>
    <property type="match status" value="1"/>
</dbReference>
<dbReference type="SUPFAM" id="SSF55729">
    <property type="entry name" value="Acyl-CoA N-acyltransferases (Nat)"/>
    <property type="match status" value="1"/>
</dbReference>
<name>A0A8H8Z130_9PROT</name>
<dbReference type="PANTHER" id="PTHR42791">
    <property type="entry name" value="GNAT FAMILY ACETYLTRANSFERASE"/>
    <property type="match status" value="1"/>
</dbReference>
<dbReference type="InterPro" id="IPR052523">
    <property type="entry name" value="Trichothecene_AcTrans"/>
</dbReference>
<comment type="caution">
    <text evidence="2">The sequence shown here is derived from an EMBL/GenBank/DDBJ whole genome shotgun (WGS) entry which is preliminary data.</text>
</comment>
<dbReference type="Pfam" id="PF13508">
    <property type="entry name" value="Acetyltransf_7"/>
    <property type="match status" value="1"/>
</dbReference>
<evidence type="ECO:0000313" key="3">
    <source>
        <dbReference type="Proteomes" id="UP000601736"/>
    </source>
</evidence>
<feature type="domain" description="N-acetyltransferase" evidence="1">
    <location>
        <begin position="119"/>
        <end position="205"/>
    </location>
</feature>
<dbReference type="InterPro" id="IPR000182">
    <property type="entry name" value="GNAT_dom"/>
</dbReference>